<gene>
    <name evidence="1" type="ORF">ACN38_g4545</name>
</gene>
<sequence length="67" mass="7535">MWLERDRAGSGEVGRTGKVYPAICVVGVSITRGFHLSFSYNILQYNVRVVPNAVYNQASLGIFKQHY</sequence>
<proteinExistence type="predicted"/>
<evidence type="ECO:0000313" key="1">
    <source>
        <dbReference type="EMBL" id="KOS44526.1"/>
    </source>
</evidence>
<name>A0A0M8P387_9EURO</name>
<accession>A0A0M8P387</accession>
<dbReference type="EMBL" id="LHQQ01000059">
    <property type="protein sequence ID" value="KOS44526.1"/>
    <property type="molecule type" value="Genomic_DNA"/>
</dbReference>
<reference evidence="1 2" key="1">
    <citation type="submission" date="2015-08" db="EMBL/GenBank/DDBJ databases">
        <title>Genome sequencing of Penicillium nordicum.</title>
        <authorList>
            <person name="Nguyen H.D."/>
            <person name="Seifert K.A."/>
        </authorList>
    </citation>
    <scope>NUCLEOTIDE SEQUENCE [LARGE SCALE GENOMIC DNA]</scope>
    <source>
        <strain evidence="1 2">DAOMC 185683</strain>
    </source>
</reference>
<dbReference type="Proteomes" id="UP000037696">
    <property type="component" value="Unassembled WGS sequence"/>
</dbReference>
<keyword evidence="2" id="KW-1185">Reference proteome</keyword>
<comment type="caution">
    <text evidence="1">The sequence shown here is derived from an EMBL/GenBank/DDBJ whole genome shotgun (WGS) entry which is preliminary data.</text>
</comment>
<protein>
    <submittedName>
        <fullName evidence="1">Uncharacterized protein</fullName>
    </submittedName>
</protein>
<dbReference type="AlphaFoldDB" id="A0A0M8P387"/>
<organism evidence="1 2">
    <name type="scientific">Penicillium nordicum</name>
    <dbReference type="NCBI Taxonomy" id="229535"/>
    <lineage>
        <taxon>Eukaryota</taxon>
        <taxon>Fungi</taxon>
        <taxon>Dikarya</taxon>
        <taxon>Ascomycota</taxon>
        <taxon>Pezizomycotina</taxon>
        <taxon>Eurotiomycetes</taxon>
        <taxon>Eurotiomycetidae</taxon>
        <taxon>Eurotiales</taxon>
        <taxon>Aspergillaceae</taxon>
        <taxon>Penicillium</taxon>
    </lineage>
</organism>
<evidence type="ECO:0000313" key="2">
    <source>
        <dbReference type="Proteomes" id="UP000037696"/>
    </source>
</evidence>